<dbReference type="GO" id="GO:0008270">
    <property type="term" value="F:zinc ion binding"/>
    <property type="evidence" value="ECO:0007669"/>
    <property type="project" value="UniProtKB-KW"/>
</dbReference>
<dbReference type="Pfam" id="PF25565">
    <property type="entry name" value="Ubiquitin_At1g33420"/>
    <property type="match status" value="1"/>
</dbReference>
<keyword evidence="3" id="KW-0862">Zinc</keyword>
<dbReference type="PANTHER" id="PTHR46201">
    <property type="entry name" value="PHD FINGER PROTEIN MALE MEIOCYTE DEATH 1-RELATED"/>
    <property type="match status" value="1"/>
</dbReference>
<dbReference type="InterPro" id="IPR013083">
    <property type="entry name" value="Znf_RING/FYVE/PHD"/>
</dbReference>
<dbReference type="InterPro" id="IPR001965">
    <property type="entry name" value="Znf_PHD"/>
</dbReference>
<dbReference type="InterPro" id="IPR011011">
    <property type="entry name" value="Znf_FYVE_PHD"/>
</dbReference>
<feature type="domain" description="Zinc finger PHD-type" evidence="6">
    <location>
        <begin position="620"/>
        <end position="666"/>
    </location>
</feature>
<evidence type="ECO:0000256" key="5">
    <source>
        <dbReference type="ARBA" id="ARBA00023163"/>
    </source>
</evidence>
<dbReference type="InterPro" id="IPR059080">
    <property type="entry name" value="WHD_PTC1"/>
</dbReference>
<dbReference type="InterPro" id="IPR058054">
    <property type="entry name" value="Znf_MS1-like"/>
</dbReference>
<dbReference type="PROSITE" id="PS01359">
    <property type="entry name" value="ZF_PHD_1"/>
    <property type="match status" value="1"/>
</dbReference>
<keyword evidence="2" id="KW-0863">Zinc-finger</keyword>
<keyword evidence="5" id="KW-0804">Transcription</keyword>
<evidence type="ECO:0000313" key="7">
    <source>
        <dbReference type="EMBL" id="MBX31287.1"/>
    </source>
</evidence>
<keyword evidence="1" id="KW-0479">Metal-binding</keyword>
<keyword evidence="4" id="KW-0805">Transcription regulation</keyword>
<sequence>MVVNGRPMKRMKRRVTADLYDFLCFPSADDHPRRPFGAKVKSFLTEYALCPPPASLIPHLLTWQMSFRVGDLTEGLDSAPAVVSLDVVEEDVARSRSVYCDQCRVVGWSGHPVCSKRYHFIIKADGNSIGGYSKTCTCCGDVLYLSESRCKTCNHITTTDDIEEWIYNQLEDTTHLLHGVIHANGYGHLLRVNGREGGSRVLSGCHIMNFWDRLCKTLGVRKISVMDVSKKYGLEYRLLHAITNGHPWYGNWGYEFGAGSFALTVNAYKEAVETLASQSLSQFVTQGQKPNTRLQEVILFYQSLSDRELVNTKDLFYFLMSLIRITHNYSTKVDSSSKNQHTFKPKIPPLWSRNDIQRVEEAMLRVLRAVSGSNWVSLRALRGAVCKVASPDVLDHCLKYLRGKSTVDEMIVVARCNPDSGSCEYRLEPGNLHPDSINAGISSSVTQPSRENLVWDLKFLCECLLHPRTMVLYGPEATRALSIGSAEKLLDCKQFVKDYKPEKALSIMNPLALCLNCEVETLDQSEGNGPGTPPELLILPANANLADLKHEATRAFQGLYLIFRRFQAEEVVGHCGVADFTQVKPLLGSTNFVKVRGRCLGKNGLIKFKMERGIERWTVHCSCGAKDDDGERMLACDSCGVWQHTRCSGIPDCDSVPARFICHRCRGSN</sequence>
<dbReference type="PANTHER" id="PTHR46201:SF3">
    <property type="entry name" value="OS01G0877500 PROTEIN"/>
    <property type="match status" value="1"/>
</dbReference>
<evidence type="ECO:0000256" key="2">
    <source>
        <dbReference type="ARBA" id="ARBA00022771"/>
    </source>
</evidence>
<dbReference type="Gene3D" id="3.30.40.10">
    <property type="entry name" value="Zinc/RING finger domain, C3HC4 (zinc finger)"/>
    <property type="match status" value="1"/>
</dbReference>
<evidence type="ECO:0000256" key="3">
    <source>
        <dbReference type="ARBA" id="ARBA00022833"/>
    </source>
</evidence>
<name>A0A2P2MM54_RHIMU</name>
<dbReference type="InterPro" id="IPR019786">
    <property type="entry name" value="Zinc_finger_PHD-type_CS"/>
</dbReference>
<evidence type="ECO:0000256" key="1">
    <source>
        <dbReference type="ARBA" id="ARBA00022723"/>
    </source>
</evidence>
<dbReference type="CDD" id="cd15556">
    <property type="entry name" value="PHD_MMD1_like"/>
    <property type="match status" value="1"/>
</dbReference>
<dbReference type="EMBL" id="GGEC01050803">
    <property type="protein sequence ID" value="MBX31287.1"/>
    <property type="molecule type" value="Transcribed_RNA"/>
</dbReference>
<organism evidence="7">
    <name type="scientific">Rhizophora mucronata</name>
    <name type="common">Asiatic mangrove</name>
    <dbReference type="NCBI Taxonomy" id="61149"/>
    <lineage>
        <taxon>Eukaryota</taxon>
        <taxon>Viridiplantae</taxon>
        <taxon>Streptophyta</taxon>
        <taxon>Embryophyta</taxon>
        <taxon>Tracheophyta</taxon>
        <taxon>Spermatophyta</taxon>
        <taxon>Magnoliopsida</taxon>
        <taxon>eudicotyledons</taxon>
        <taxon>Gunneridae</taxon>
        <taxon>Pentapetalae</taxon>
        <taxon>rosids</taxon>
        <taxon>fabids</taxon>
        <taxon>Malpighiales</taxon>
        <taxon>Rhizophoraceae</taxon>
        <taxon>Rhizophora</taxon>
    </lineage>
</organism>
<proteinExistence type="predicted"/>
<dbReference type="Pfam" id="PF00628">
    <property type="entry name" value="PHD"/>
    <property type="match status" value="1"/>
</dbReference>
<evidence type="ECO:0000259" key="6">
    <source>
        <dbReference type="SMART" id="SM00249"/>
    </source>
</evidence>
<dbReference type="SUPFAM" id="SSF57903">
    <property type="entry name" value="FYVE/PHD zinc finger"/>
    <property type="match status" value="1"/>
</dbReference>
<accession>A0A2P2MM54</accession>
<protein>
    <submittedName>
        <fullName evidence="7">Uncharacterized protein MANES_13G153700</fullName>
    </submittedName>
</protein>
<dbReference type="SMART" id="SM00249">
    <property type="entry name" value="PHD"/>
    <property type="match status" value="1"/>
</dbReference>
<dbReference type="InterPro" id="IPR019787">
    <property type="entry name" value="Znf_PHD-finger"/>
</dbReference>
<dbReference type="AlphaFoldDB" id="A0A2P2MM54"/>
<reference evidence="7" key="1">
    <citation type="submission" date="2018-02" db="EMBL/GenBank/DDBJ databases">
        <title>Rhizophora mucronata_Transcriptome.</title>
        <authorList>
            <person name="Meera S.P."/>
            <person name="Sreeshan A."/>
            <person name="Augustine A."/>
        </authorList>
    </citation>
    <scope>NUCLEOTIDE SEQUENCE</scope>
    <source>
        <tissue evidence="7">Leaf</tissue>
    </source>
</reference>
<evidence type="ECO:0000256" key="4">
    <source>
        <dbReference type="ARBA" id="ARBA00023015"/>
    </source>
</evidence>
<dbReference type="InterPro" id="IPR057765">
    <property type="entry name" value="MS1-like_ubiquitin"/>
</dbReference>
<dbReference type="Pfam" id="PF25874">
    <property type="entry name" value="WHD_plant_repro"/>
    <property type="match status" value="1"/>
</dbReference>